<proteinExistence type="predicted"/>
<dbReference type="STRING" id="650891.SAMN05216203_2788"/>
<dbReference type="RefSeq" id="WP_092014293.1">
    <property type="nucleotide sequence ID" value="NZ_FOYW01000002.1"/>
</dbReference>
<dbReference type="InterPro" id="IPR025990">
    <property type="entry name" value="zinc_ribbon_bacterial"/>
</dbReference>
<dbReference type="InterPro" id="IPR017143">
    <property type="entry name" value="UCP037225"/>
</dbReference>
<dbReference type="Pfam" id="PF14255">
    <property type="entry name" value="Zn_ribbon_21"/>
    <property type="match status" value="1"/>
</dbReference>
<protein>
    <submittedName>
        <fullName evidence="1">Cysteine-rich CPXCG</fullName>
    </submittedName>
</protein>
<evidence type="ECO:0000313" key="2">
    <source>
        <dbReference type="Proteomes" id="UP000198644"/>
    </source>
</evidence>
<name>A0A1I6JA74_9GAMM</name>
<reference evidence="1 2" key="1">
    <citation type="submission" date="2016-10" db="EMBL/GenBank/DDBJ databases">
        <authorList>
            <person name="de Groot N.N."/>
        </authorList>
    </citation>
    <scope>NUCLEOTIDE SEQUENCE [LARGE SCALE GENOMIC DNA]</scope>
    <source>
        <strain evidence="1 2">CGMCC 1.9167</strain>
    </source>
</reference>
<dbReference type="EMBL" id="FOYW01000002">
    <property type="protein sequence ID" value="SFR75410.1"/>
    <property type="molecule type" value="Genomic_DNA"/>
</dbReference>
<organism evidence="1 2">
    <name type="scientific">Marinobacter daqiaonensis</name>
    <dbReference type="NCBI Taxonomy" id="650891"/>
    <lineage>
        <taxon>Bacteria</taxon>
        <taxon>Pseudomonadati</taxon>
        <taxon>Pseudomonadota</taxon>
        <taxon>Gammaproteobacteria</taxon>
        <taxon>Pseudomonadales</taxon>
        <taxon>Marinobacteraceae</taxon>
        <taxon>Marinobacter</taxon>
    </lineage>
</organism>
<dbReference type="OrthoDB" id="9814566at2"/>
<gene>
    <name evidence="1" type="ORF">SAMN05216203_2788</name>
</gene>
<dbReference type="Proteomes" id="UP000198644">
    <property type="component" value="Unassembled WGS sequence"/>
</dbReference>
<dbReference type="AlphaFoldDB" id="A0A1I6JA74"/>
<dbReference type="PIRSF" id="PIRSF037225">
    <property type="entry name" value="UCP037225"/>
    <property type="match status" value="1"/>
</dbReference>
<evidence type="ECO:0000313" key="1">
    <source>
        <dbReference type="EMBL" id="SFR75410.1"/>
    </source>
</evidence>
<sequence length="63" mass="7174">MSVLEPASIQCPYCWEPLEISVDPSVREQQYVEDCQVCCQPIVIHAWFDESGELTVEAEAENE</sequence>
<accession>A0A1I6JA74</accession>
<keyword evidence="2" id="KW-1185">Reference proteome</keyword>